<dbReference type="EMBL" id="BTSY01000007">
    <property type="protein sequence ID" value="GMT36025.1"/>
    <property type="molecule type" value="Genomic_DNA"/>
</dbReference>
<reference evidence="2" key="1">
    <citation type="submission" date="2023-10" db="EMBL/GenBank/DDBJ databases">
        <title>Genome assembly of Pristionchus species.</title>
        <authorList>
            <person name="Yoshida K."/>
            <person name="Sommer R.J."/>
        </authorList>
    </citation>
    <scope>NUCLEOTIDE SEQUENCE</scope>
    <source>
        <strain evidence="2">RS5133</strain>
    </source>
</reference>
<feature type="non-terminal residue" evidence="2">
    <location>
        <position position="170"/>
    </location>
</feature>
<accession>A0AAV5WZH3</accession>
<organism evidence="2 3">
    <name type="scientific">Pristionchus fissidentatus</name>
    <dbReference type="NCBI Taxonomy" id="1538716"/>
    <lineage>
        <taxon>Eukaryota</taxon>
        <taxon>Metazoa</taxon>
        <taxon>Ecdysozoa</taxon>
        <taxon>Nematoda</taxon>
        <taxon>Chromadorea</taxon>
        <taxon>Rhabditida</taxon>
        <taxon>Rhabditina</taxon>
        <taxon>Diplogasteromorpha</taxon>
        <taxon>Diplogasteroidea</taxon>
        <taxon>Neodiplogasteridae</taxon>
        <taxon>Pristionchus</taxon>
    </lineage>
</organism>
<evidence type="ECO:0000313" key="2">
    <source>
        <dbReference type="EMBL" id="GMT36025.1"/>
    </source>
</evidence>
<protein>
    <submittedName>
        <fullName evidence="2">Uncharacterized protein</fullName>
    </submittedName>
</protein>
<comment type="caution">
    <text evidence="2">The sequence shown here is derived from an EMBL/GenBank/DDBJ whole genome shotgun (WGS) entry which is preliminary data.</text>
</comment>
<keyword evidence="3" id="KW-1185">Reference proteome</keyword>
<dbReference type="AlphaFoldDB" id="A0AAV5WZH3"/>
<evidence type="ECO:0000313" key="3">
    <source>
        <dbReference type="Proteomes" id="UP001432322"/>
    </source>
</evidence>
<feature type="compositionally biased region" description="Basic and acidic residues" evidence="1">
    <location>
        <begin position="33"/>
        <end position="50"/>
    </location>
</feature>
<name>A0AAV5WZH3_9BILA</name>
<gene>
    <name evidence="2" type="ORF">PFISCL1PPCAC_27322</name>
</gene>
<sequence length="170" mass="19936">NRPCSQRAADRHRHSIESLRSRSVVPNSDASIETEKSVGENTRDPSRDMKGRENVARNFMLIEWIEKSRIGGDLEVLVPLYKRPTTRNTCNEENDGICQCDVRHERVGRETIHSIGHYHHYRTHIDDDPQYSYRHVGKADGEMARDAIEDFHDDSQRHDDRDDEWKEEKI</sequence>
<feature type="region of interest" description="Disordered" evidence="1">
    <location>
        <begin position="146"/>
        <end position="170"/>
    </location>
</feature>
<evidence type="ECO:0000256" key="1">
    <source>
        <dbReference type="SAM" id="MobiDB-lite"/>
    </source>
</evidence>
<feature type="region of interest" description="Disordered" evidence="1">
    <location>
        <begin position="1"/>
        <end position="50"/>
    </location>
</feature>
<feature type="non-terminal residue" evidence="2">
    <location>
        <position position="1"/>
    </location>
</feature>
<dbReference type="Proteomes" id="UP001432322">
    <property type="component" value="Unassembled WGS sequence"/>
</dbReference>
<proteinExistence type="predicted"/>